<gene>
    <name evidence="2" type="ORF">ST47_g3235</name>
</gene>
<reference evidence="2 3" key="1">
    <citation type="journal article" date="2016" name="Sci. Rep.">
        <title>Draft genome sequencing and secretome analysis of fungal phytopathogen Ascochyta rabiei provides insight into the necrotrophic effector repertoire.</title>
        <authorList>
            <person name="Verma S."/>
            <person name="Gazara R.K."/>
            <person name="Nizam S."/>
            <person name="Parween S."/>
            <person name="Chattopadhyay D."/>
            <person name="Verma P.K."/>
        </authorList>
    </citation>
    <scope>NUCLEOTIDE SEQUENCE [LARGE SCALE GENOMIC DNA]</scope>
    <source>
        <strain evidence="2 3">ArDII</strain>
    </source>
</reference>
<name>A0A163I442_DIDRA</name>
<evidence type="ECO:0000256" key="1">
    <source>
        <dbReference type="SAM" id="MobiDB-lite"/>
    </source>
</evidence>
<dbReference type="AlphaFoldDB" id="A0A163I442"/>
<feature type="compositionally biased region" description="Basic and acidic residues" evidence="1">
    <location>
        <begin position="85"/>
        <end position="97"/>
    </location>
</feature>
<feature type="region of interest" description="Disordered" evidence="1">
    <location>
        <begin position="19"/>
        <end position="176"/>
    </location>
</feature>
<proteinExistence type="predicted"/>
<feature type="compositionally biased region" description="Basic and acidic residues" evidence="1">
    <location>
        <begin position="154"/>
        <end position="168"/>
    </location>
</feature>
<feature type="compositionally biased region" description="Acidic residues" evidence="1">
    <location>
        <begin position="141"/>
        <end position="153"/>
    </location>
</feature>
<comment type="caution">
    <text evidence="2">The sequence shown here is derived from an EMBL/GenBank/DDBJ whole genome shotgun (WGS) entry which is preliminary data.</text>
</comment>
<evidence type="ECO:0000313" key="3">
    <source>
        <dbReference type="Proteomes" id="UP000076837"/>
    </source>
</evidence>
<evidence type="ECO:0000313" key="2">
    <source>
        <dbReference type="EMBL" id="KZM25597.1"/>
    </source>
</evidence>
<sequence length="176" mass="19616">MDRTRTSLLAQNGVPGEYTVSYPFLARGPRSEPRLRVRSETQQSTTQTTLLSTPAHDTPQPTALQRRASTTSTTSLASLACLAPEKGKEKEKDKENAKTPQAQRSGVKTVLAKAVRGGHVDGSVVHSDGVWSWGSKQQRIEEEEKEEEEEEEEERRHTVAMEMEKVEETNETDIIP</sequence>
<feature type="compositionally biased region" description="Low complexity" evidence="1">
    <location>
        <begin position="41"/>
        <end position="53"/>
    </location>
</feature>
<organism evidence="2 3">
    <name type="scientific">Didymella rabiei</name>
    <name type="common">Chickpea ascochyta blight fungus</name>
    <name type="synonym">Mycosphaerella rabiei</name>
    <dbReference type="NCBI Taxonomy" id="5454"/>
    <lineage>
        <taxon>Eukaryota</taxon>
        <taxon>Fungi</taxon>
        <taxon>Dikarya</taxon>
        <taxon>Ascomycota</taxon>
        <taxon>Pezizomycotina</taxon>
        <taxon>Dothideomycetes</taxon>
        <taxon>Pleosporomycetidae</taxon>
        <taxon>Pleosporales</taxon>
        <taxon>Pleosporineae</taxon>
        <taxon>Didymellaceae</taxon>
        <taxon>Ascochyta</taxon>
    </lineage>
</organism>
<protein>
    <submittedName>
        <fullName evidence="2">Uncharacterized protein</fullName>
    </submittedName>
</protein>
<dbReference type="EMBL" id="JYNV01000124">
    <property type="protein sequence ID" value="KZM25597.1"/>
    <property type="molecule type" value="Genomic_DNA"/>
</dbReference>
<feature type="compositionally biased region" description="Low complexity" evidence="1">
    <location>
        <begin position="62"/>
        <end position="83"/>
    </location>
</feature>
<dbReference type="Proteomes" id="UP000076837">
    <property type="component" value="Unassembled WGS sequence"/>
</dbReference>
<feature type="compositionally biased region" description="Basic and acidic residues" evidence="1">
    <location>
        <begin position="29"/>
        <end position="39"/>
    </location>
</feature>
<keyword evidence="3" id="KW-1185">Reference proteome</keyword>
<accession>A0A163I442</accession>